<accession>A0A2Z2HT24</accession>
<dbReference type="Proteomes" id="UP000249949">
    <property type="component" value="Chromosome"/>
</dbReference>
<dbReference type="AlphaFoldDB" id="A0A2Z2HT24"/>
<name>A0A2Z2HT24_9ARCH</name>
<evidence type="ECO:0008006" key="3">
    <source>
        <dbReference type="Google" id="ProtNLM"/>
    </source>
</evidence>
<dbReference type="SUPFAM" id="SSF55961">
    <property type="entry name" value="Bet v1-like"/>
    <property type="match status" value="1"/>
</dbReference>
<dbReference type="EMBL" id="CP021324">
    <property type="protein sequence ID" value="ARS64350.1"/>
    <property type="molecule type" value="Genomic_DNA"/>
</dbReference>
<gene>
    <name evidence="1" type="ORF">NMSP_0729</name>
</gene>
<reference evidence="1 2" key="1">
    <citation type="journal article" date="2017" name="Environ. Microbiol.">
        <title>Genome and epigenome of a novel marine Thaumarchaeota strain suggest viral infection, phosphorothioation DNA modification and multiple restriction systems.</title>
        <authorList>
            <person name="Ahlgren N.A."/>
            <person name="Chen Y."/>
            <person name="Needham D.M."/>
            <person name="Parada A.E."/>
            <person name="Sachdeva R."/>
            <person name="Trinh V."/>
            <person name="Chen T."/>
            <person name="Fuhrman J.A."/>
        </authorList>
    </citation>
    <scope>NUCLEOTIDE SEQUENCE [LARGE SCALE GENOMIC DNA]</scope>
    <source>
        <strain evidence="1 2">SPOT01</strain>
    </source>
</reference>
<evidence type="ECO:0000313" key="1">
    <source>
        <dbReference type="EMBL" id="ARS64350.1"/>
    </source>
</evidence>
<evidence type="ECO:0000313" key="2">
    <source>
        <dbReference type="Proteomes" id="UP000249949"/>
    </source>
</evidence>
<protein>
    <recommendedName>
        <fullName evidence="3">Polyketide cyclase / dehydrase and lipid transport</fullName>
    </recommendedName>
</protein>
<sequence>MIYTLDGEVSKILLTTFSLEKIIHAKRKNVFEIFSNYEQYEKLIPAYFPSIRIRSVRGETAVVEEHFTLGDIEFLLMSKHVSKPFVLHEVFVIGGKSKGSYIRQEFIEIPDGTKILVDVDLKLMGAMKIPKLLDKSKLIANYSKLLDDMTILCEKSV</sequence>
<dbReference type="KEGG" id="nct:NMSP_0729"/>
<proteinExistence type="predicted"/>
<keyword evidence="2" id="KW-1185">Reference proteome</keyword>
<organism evidence="1 2">
    <name type="scientific">Candidatus Nitrosomarinus catalinensis</name>
    <dbReference type="NCBI Taxonomy" id="1898749"/>
    <lineage>
        <taxon>Archaea</taxon>
        <taxon>Nitrososphaerota</taxon>
        <taxon>Nitrososphaeria</taxon>
        <taxon>Nitrosopumilales</taxon>
        <taxon>Nitrosopumilaceae</taxon>
        <taxon>Candidatus Nitrosomarinus</taxon>
    </lineage>
</organism>